<evidence type="ECO:0000313" key="6">
    <source>
        <dbReference type="EMBL" id="TVY43285.1"/>
    </source>
</evidence>
<dbReference type="EMBL" id="QGMJ01000069">
    <property type="protein sequence ID" value="TVY43285.1"/>
    <property type="molecule type" value="Genomic_DNA"/>
</dbReference>
<dbReference type="CDD" id="cd18008">
    <property type="entry name" value="DEXDc_SHPRH-like"/>
    <property type="match status" value="1"/>
</dbReference>
<dbReference type="InterPro" id="IPR027417">
    <property type="entry name" value="P-loop_NTPase"/>
</dbReference>
<dbReference type="SUPFAM" id="SSF52540">
    <property type="entry name" value="P-loop containing nucleoside triphosphate hydrolases"/>
    <property type="match status" value="2"/>
</dbReference>
<gene>
    <name evidence="6" type="ORF">LSUB1_G001574</name>
</gene>
<dbReference type="Gene3D" id="3.40.50.300">
    <property type="entry name" value="P-loop containing nucleotide triphosphate hydrolases"/>
    <property type="match status" value="1"/>
</dbReference>
<sequence length="998" mass="112427">MNDRLYQHQRHEHEYPAPKRQCLDEQNQYSTGEALNLSTFTQPEFVNYLNTNFEQNAFEEAWATTSQNEQYTSAVLPFEIPLLSSEFCQDYTEYSEACSSTDWQQQGCGLVGLNDSANFLFNLGPLATSSGYEDIFGKETMPNLGSPKRELCFGMITDIPIAASCSGMMIMDASMIPLDFVRPNQLHEIGRNSAFGELNDRVAGIIANIDMEQDIKFQIYCKATNKRASIIKKRTRKPGANELQYVMNAIIYGPEELCDPVGEYLTKCGICLQSPLLCDRDVPYQNPQVLCRAKELVMTFTLRDNNSTTEFVKAAISDGLFSPLTSNVDDHLEVTEAPGVIITPLYVVLIEAGTRKKGLTFMVKREGGWQYDDSREEDLWVKEIDEFGHVKYTNTITEMSQSHEPLDSRGGLLADQMGLGKSLTMISLIALNRCNVTGLIHTERGPLRRLKSTLMVVPYSLLETWDTQLKRELIANADRHRHLKPNTLTWTRYHGSQKRKILSLGQFDIVITTFETLAGEQKKHLDSSNIKDTLFSYFWHRVVLDEGRATAIARACCAIKATSRWAITGTPLQNRSSDLGSLLEFLQISPFSNPKIFDKEVIKPWEKSKDRTRLKKLVKCISLCRSKCVVDLPPRQDIIRNLKFNFEEQELYNKVKESTIRKLDTALSSNPLHPGQYLNALQWLNELRLLCNHGLAHSKRPVAKPSEPSPENIQIWTKESANKAFETMVCAGEAQCSVCWELLRDGAGGGQNAEVPKPHLTKCLTLICGFCFKISPRSQQVSTCSHSSPCKSFEVSWNPDSISTPGIEGSLLAVQPEIVSTKLQTLLEDLQSSPKEEKSVVFSYWTFTLDLIESLLRIKSISYARIDGRHSGAKREEAIQKFQTDESIQVILVSITCGGAGLDLTAASVAYLIEPQWNPMMEEQALCRIHRLGQRKAVKTIRYRIENSFEQKVVATQDLKDGMAVEAFGPDVRDYSMDSRQRLMVVLGEIATLGDLRP</sequence>
<accession>A0A8H8UD96</accession>
<dbReference type="GO" id="GO:0016787">
    <property type="term" value="F:hydrolase activity"/>
    <property type="evidence" value="ECO:0007669"/>
    <property type="project" value="UniProtKB-KW"/>
</dbReference>
<dbReference type="AlphaFoldDB" id="A0A8H8UD96"/>
<dbReference type="OrthoDB" id="448448at2759"/>
<dbReference type="GO" id="GO:0004386">
    <property type="term" value="F:helicase activity"/>
    <property type="evidence" value="ECO:0007669"/>
    <property type="project" value="UniProtKB-KW"/>
</dbReference>
<dbReference type="CDD" id="cd18793">
    <property type="entry name" value="SF2_C_SNF"/>
    <property type="match status" value="1"/>
</dbReference>
<dbReference type="GO" id="GO:0005634">
    <property type="term" value="C:nucleus"/>
    <property type="evidence" value="ECO:0007669"/>
    <property type="project" value="TreeGrafter"/>
</dbReference>
<keyword evidence="3" id="KW-0067">ATP-binding</keyword>
<protein>
    <submittedName>
        <fullName evidence="6">Putative ATP-dependent helicase</fullName>
    </submittedName>
</protein>
<organism evidence="6 7">
    <name type="scientific">Lachnellula subtilissima</name>
    <dbReference type="NCBI Taxonomy" id="602034"/>
    <lineage>
        <taxon>Eukaryota</taxon>
        <taxon>Fungi</taxon>
        <taxon>Dikarya</taxon>
        <taxon>Ascomycota</taxon>
        <taxon>Pezizomycotina</taxon>
        <taxon>Leotiomycetes</taxon>
        <taxon>Helotiales</taxon>
        <taxon>Lachnaceae</taxon>
        <taxon>Lachnellula</taxon>
    </lineage>
</organism>
<dbReference type="PROSITE" id="PS51192">
    <property type="entry name" value="HELICASE_ATP_BIND_1"/>
    <property type="match status" value="1"/>
</dbReference>
<dbReference type="PANTHER" id="PTHR45626">
    <property type="entry name" value="TRANSCRIPTION TERMINATION FACTOR 2-RELATED"/>
    <property type="match status" value="1"/>
</dbReference>
<feature type="domain" description="Helicase C-terminal" evidence="5">
    <location>
        <begin position="822"/>
        <end position="976"/>
    </location>
</feature>
<dbReference type="InterPro" id="IPR050628">
    <property type="entry name" value="SNF2_RAD54_helicase_TF"/>
</dbReference>
<dbReference type="Pfam" id="PF00271">
    <property type="entry name" value="Helicase_C"/>
    <property type="match status" value="1"/>
</dbReference>
<proteinExistence type="predicted"/>
<name>A0A8H8UD96_9HELO</name>
<dbReference type="InterPro" id="IPR049730">
    <property type="entry name" value="SNF2/RAD54-like_C"/>
</dbReference>
<dbReference type="Gene3D" id="3.40.50.10810">
    <property type="entry name" value="Tandem AAA-ATPase domain"/>
    <property type="match status" value="1"/>
</dbReference>
<keyword evidence="2" id="KW-0378">Hydrolase</keyword>
<reference evidence="6 7" key="1">
    <citation type="submission" date="2018-05" db="EMBL/GenBank/DDBJ databases">
        <title>Genome sequencing and assembly of the regulated plant pathogen Lachnellula willkommii and related sister species for the development of diagnostic species identification markers.</title>
        <authorList>
            <person name="Giroux E."/>
            <person name="Bilodeau G."/>
        </authorList>
    </citation>
    <scope>NUCLEOTIDE SEQUENCE [LARGE SCALE GENOMIC DNA]</scope>
    <source>
        <strain evidence="6 7">CBS 197.66</strain>
    </source>
</reference>
<dbReference type="GO" id="GO:0006281">
    <property type="term" value="P:DNA repair"/>
    <property type="evidence" value="ECO:0007669"/>
    <property type="project" value="TreeGrafter"/>
</dbReference>
<dbReference type="InterPro" id="IPR000330">
    <property type="entry name" value="SNF2_N"/>
</dbReference>
<keyword evidence="1" id="KW-0547">Nucleotide-binding</keyword>
<evidence type="ECO:0000256" key="2">
    <source>
        <dbReference type="ARBA" id="ARBA00022801"/>
    </source>
</evidence>
<dbReference type="GO" id="GO:0005524">
    <property type="term" value="F:ATP binding"/>
    <property type="evidence" value="ECO:0007669"/>
    <property type="project" value="UniProtKB-KW"/>
</dbReference>
<evidence type="ECO:0000259" key="4">
    <source>
        <dbReference type="PROSITE" id="PS51192"/>
    </source>
</evidence>
<keyword evidence="6" id="KW-0347">Helicase</keyword>
<evidence type="ECO:0000259" key="5">
    <source>
        <dbReference type="PROSITE" id="PS51194"/>
    </source>
</evidence>
<dbReference type="InterPro" id="IPR038718">
    <property type="entry name" value="SNF2-like_sf"/>
</dbReference>
<comment type="caution">
    <text evidence="6">The sequence shown here is derived from an EMBL/GenBank/DDBJ whole genome shotgun (WGS) entry which is preliminary data.</text>
</comment>
<evidence type="ECO:0000256" key="3">
    <source>
        <dbReference type="ARBA" id="ARBA00022840"/>
    </source>
</evidence>
<dbReference type="Proteomes" id="UP000462212">
    <property type="component" value="Unassembled WGS sequence"/>
</dbReference>
<evidence type="ECO:0000256" key="1">
    <source>
        <dbReference type="ARBA" id="ARBA00022741"/>
    </source>
</evidence>
<dbReference type="PROSITE" id="PS51194">
    <property type="entry name" value="HELICASE_CTER"/>
    <property type="match status" value="1"/>
</dbReference>
<keyword evidence="7" id="KW-1185">Reference proteome</keyword>
<evidence type="ECO:0000313" key="7">
    <source>
        <dbReference type="Proteomes" id="UP000462212"/>
    </source>
</evidence>
<feature type="domain" description="Helicase ATP-binding" evidence="4">
    <location>
        <begin position="402"/>
        <end position="589"/>
    </location>
</feature>
<dbReference type="SMART" id="SM00487">
    <property type="entry name" value="DEXDc"/>
    <property type="match status" value="1"/>
</dbReference>
<dbReference type="Pfam" id="PF00176">
    <property type="entry name" value="SNF2-rel_dom"/>
    <property type="match status" value="1"/>
</dbReference>
<dbReference type="SMART" id="SM00490">
    <property type="entry name" value="HELICc"/>
    <property type="match status" value="1"/>
</dbReference>
<dbReference type="PANTHER" id="PTHR45626:SF52">
    <property type="entry name" value="SINGLE-STRANDED DNA-DEPENDENT ATPASE (EUROFUNG)"/>
    <property type="match status" value="1"/>
</dbReference>
<dbReference type="InterPro" id="IPR014001">
    <property type="entry name" value="Helicase_ATP-bd"/>
</dbReference>
<dbReference type="GO" id="GO:0008094">
    <property type="term" value="F:ATP-dependent activity, acting on DNA"/>
    <property type="evidence" value="ECO:0007669"/>
    <property type="project" value="TreeGrafter"/>
</dbReference>
<dbReference type="InterPro" id="IPR001650">
    <property type="entry name" value="Helicase_C-like"/>
</dbReference>